<evidence type="ECO:0000313" key="5">
    <source>
        <dbReference type="Proteomes" id="UP000189670"/>
    </source>
</evidence>
<comment type="caution">
    <text evidence="4">The sequence shown here is derived from an EMBL/GenBank/DDBJ whole genome shotgun (WGS) entry which is preliminary data.</text>
</comment>
<dbReference type="InterPro" id="IPR011043">
    <property type="entry name" value="Gal_Oxase/kelch_b-propeller"/>
</dbReference>
<name>A0A1V1P8L5_9BACT</name>
<organism evidence="4 5">
    <name type="scientific">Candidatus Magnetoglobus multicellularis str. Araruama</name>
    <dbReference type="NCBI Taxonomy" id="890399"/>
    <lineage>
        <taxon>Bacteria</taxon>
        <taxon>Pseudomonadati</taxon>
        <taxon>Thermodesulfobacteriota</taxon>
        <taxon>Desulfobacteria</taxon>
        <taxon>Desulfobacterales</taxon>
        <taxon>Desulfobacteraceae</taxon>
        <taxon>Candidatus Magnetoglobus</taxon>
    </lineage>
</organism>
<dbReference type="PANTHER" id="PTHR36220:SF1">
    <property type="entry name" value="GAMMA TUBULIN COMPLEX COMPONENT C-TERMINAL DOMAIN-CONTAINING PROTEIN"/>
    <property type="match status" value="1"/>
</dbReference>
<dbReference type="AlphaFoldDB" id="A0A1V1P8L5"/>
<protein>
    <submittedName>
        <fullName evidence="4">PKD domain-containing protein</fullName>
    </submittedName>
</protein>
<dbReference type="InterPro" id="IPR028994">
    <property type="entry name" value="Integrin_alpha_N"/>
</dbReference>
<keyword evidence="2" id="KW-0677">Repeat</keyword>
<gene>
    <name evidence="4" type="ORF">OMM_02651</name>
</gene>
<dbReference type="SUPFAM" id="SSF50965">
    <property type="entry name" value="Galactose oxidase, central domain"/>
    <property type="match status" value="1"/>
</dbReference>
<reference evidence="5" key="1">
    <citation type="submission" date="2012-11" db="EMBL/GenBank/DDBJ databases">
        <authorList>
            <person name="Lucero-Rivera Y.E."/>
            <person name="Tovar-Ramirez D."/>
        </authorList>
    </citation>
    <scope>NUCLEOTIDE SEQUENCE [LARGE SCALE GENOMIC DNA]</scope>
    <source>
        <strain evidence="5">Araruama</strain>
    </source>
</reference>
<dbReference type="Proteomes" id="UP000189670">
    <property type="component" value="Unassembled WGS sequence"/>
</dbReference>
<accession>A0A1V1P8L5</accession>
<dbReference type="InterPro" id="IPR013519">
    <property type="entry name" value="Int_alpha_beta-p"/>
</dbReference>
<evidence type="ECO:0000256" key="2">
    <source>
        <dbReference type="ARBA" id="ARBA00022737"/>
    </source>
</evidence>
<evidence type="ECO:0000256" key="1">
    <source>
        <dbReference type="ARBA" id="ARBA00022729"/>
    </source>
</evidence>
<evidence type="ECO:0000256" key="3">
    <source>
        <dbReference type="ARBA" id="ARBA00023180"/>
    </source>
</evidence>
<dbReference type="Pfam" id="PF14312">
    <property type="entry name" value="FG-GAP_2"/>
    <property type="match status" value="7"/>
</dbReference>
<dbReference type="PANTHER" id="PTHR36220">
    <property type="entry name" value="UNNAMED PRODUCT"/>
    <property type="match status" value="1"/>
</dbReference>
<keyword evidence="3" id="KW-0325">Glycoprotein</keyword>
<dbReference type="SMART" id="SM00191">
    <property type="entry name" value="Int_alpha"/>
    <property type="match status" value="4"/>
</dbReference>
<dbReference type="Gene3D" id="2.130.10.130">
    <property type="entry name" value="Integrin alpha, N-terminal"/>
    <property type="match status" value="3"/>
</dbReference>
<keyword evidence="1" id="KW-0732">Signal</keyword>
<dbReference type="PROSITE" id="PS51470">
    <property type="entry name" value="FG_GAP"/>
    <property type="match status" value="1"/>
</dbReference>
<evidence type="ECO:0000313" key="4">
    <source>
        <dbReference type="EMBL" id="ETR71227.1"/>
    </source>
</evidence>
<dbReference type="InterPro" id="IPR013517">
    <property type="entry name" value="FG-GAP"/>
</dbReference>
<dbReference type="EMBL" id="ATBP01000302">
    <property type="protein sequence ID" value="ETR71227.1"/>
    <property type="molecule type" value="Genomic_DNA"/>
</dbReference>
<proteinExistence type="predicted"/>
<sequence>MKKNKLFVTIIAGMVFIPYIACAFDIGYNIKSVHSVFDENNTQEVKVTPEDCTTDDQFGHAVDVSGGYAIVGAYGNDDRAENAGAAYMLHFDSQYWRPIQKLSAIDGDEYDFFGYSVSIDGNYVIVGAYGDDDHGNNAGSAYIFTRDGNFWYEHTKLKAQDSKPKDRFGCSVDISGKYMIVGAYGARDNGPHSGAAYIFVSDSNGVYQQQKLVVGDSEPYDYFGHSVSISGDYAIVGAYGKSYHGERSGVAYIFKRMGRRWRQLIKLTPSDGAKNDYFGRSVSISGQFAIIGAIGKNSFGKNSGAAYIFKRSGFYWSRHATIIPNNVRDNYCFGASVNVSNGHAVIGAHGDNMNGTRTGAAYVYQLDHQQWKQIAMFRPRDGSDDDFFGCSVAISGSQIIAGAYGNDENGEKSGAAYLYGLFSSYVNANR</sequence>